<evidence type="ECO:0000256" key="2">
    <source>
        <dbReference type="ARBA" id="ARBA00022692"/>
    </source>
</evidence>
<protein>
    <submittedName>
        <fullName evidence="7">Uncharacterized protein</fullName>
    </submittedName>
</protein>
<evidence type="ECO:0000256" key="3">
    <source>
        <dbReference type="ARBA" id="ARBA00022989"/>
    </source>
</evidence>
<organism evidence="8">
    <name type="scientific">Salpingoeca rosetta (strain ATCC 50818 / BSB-021)</name>
    <dbReference type="NCBI Taxonomy" id="946362"/>
    <lineage>
        <taxon>Eukaryota</taxon>
        <taxon>Choanoflagellata</taxon>
        <taxon>Craspedida</taxon>
        <taxon>Salpingoecidae</taxon>
        <taxon>Salpingoeca</taxon>
    </lineage>
</organism>
<reference evidence="7" key="1">
    <citation type="submission" date="2009-08" db="EMBL/GenBank/DDBJ databases">
        <title>Annotation of Salpingoeca rosetta.</title>
        <authorList>
            <consortium name="The Broad Institute Genome Sequencing Platform"/>
            <person name="Russ C."/>
            <person name="Cuomo C."/>
            <person name="Burger G."/>
            <person name="Gray M.W."/>
            <person name="Holland P.W.H."/>
            <person name="King N."/>
            <person name="Lang F.B.F."/>
            <person name="Roger A.J."/>
            <person name="Ruiz-Trillo I."/>
            <person name="Young S.K."/>
            <person name="Zeng Q."/>
            <person name="Gargeya S."/>
            <person name="Alvarado L."/>
            <person name="Berlin A."/>
            <person name="Chapman S.B."/>
            <person name="Chen Z."/>
            <person name="Freedman E."/>
            <person name="Gellesch M."/>
            <person name="Goldberg J."/>
            <person name="Griggs A."/>
            <person name="Gujja S."/>
            <person name="Heilman E."/>
            <person name="Heiman D."/>
            <person name="Howarth C."/>
            <person name="Mehta T."/>
            <person name="Neiman D."/>
            <person name="Pearson M."/>
            <person name="Roberts A."/>
            <person name="Saif S."/>
            <person name="Shea T."/>
            <person name="Shenoy N."/>
            <person name="Sisk P."/>
            <person name="Stolte C."/>
            <person name="Sykes S."/>
            <person name="White J."/>
            <person name="Yandava C."/>
            <person name="Haas B."/>
            <person name="Nusbaum C."/>
            <person name="Birren B."/>
        </authorList>
    </citation>
    <scope>NUCLEOTIDE SEQUENCE [LARGE SCALE GENOMIC DNA]</scope>
    <source>
        <strain evidence="7">ATCC 50818</strain>
    </source>
</reference>
<dbReference type="Pfam" id="PF02535">
    <property type="entry name" value="Zip"/>
    <property type="match status" value="1"/>
</dbReference>
<keyword evidence="3 6" id="KW-1133">Transmembrane helix</keyword>
<feature type="transmembrane region" description="Helical" evidence="6">
    <location>
        <begin position="95"/>
        <end position="118"/>
    </location>
</feature>
<keyword evidence="2 6" id="KW-0812">Transmembrane</keyword>
<comment type="subcellular location">
    <subcellularLocation>
        <location evidence="1">Membrane</location>
        <topology evidence="1">Multi-pass membrane protein</topology>
    </subcellularLocation>
</comment>
<dbReference type="InterPro" id="IPR003689">
    <property type="entry name" value="ZIP"/>
</dbReference>
<keyword evidence="8" id="KW-1185">Reference proteome</keyword>
<keyword evidence="4 6" id="KW-0472">Membrane</keyword>
<feature type="transmembrane region" description="Helical" evidence="6">
    <location>
        <begin position="130"/>
        <end position="152"/>
    </location>
</feature>
<dbReference type="PANTHER" id="PTHR16950:SF16">
    <property type="entry name" value="ZINC TRANSPORTER ZIP13"/>
    <property type="match status" value="1"/>
</dbReference>
<dbReference type="RefSeq" id="XP_004987533.1">
    <property type="nucleotide sequence ID" value="XM_004987476.1"/>
</dbReference>
<evidence type="ECO:0000313" key="7">
    <source>
        <dbReference type="EMBL" id="EGD83277.1"/>
    </source>
</evidence>
<dbReference type="EMBL" id="GL833040">
    <property type="protein sequence ID" value="EGD83277.1"/>
    <property type="molecule type" value="Genomic_DNA"/>
</dbReference>
<dbReference type="STRING" id="946362.F2UTH0"/>
<dbReference type="GO" id="GO:0006882">
    <property type="term" value="P:intracellular zinc ion homeostasis"/>
    <property type="evidence" value="ECO:0007669"/>
    <property type="project" value="TreeGrafter"/>
</dbReference>
<evidence type="ECO:0000256" key="1">
    <source>
        <dbReference type="ARBA" id="ARBA00004141"/>
    </source>
</evidence>
<gene>
    <name evidence="7" type="ORF">PTSG_13206</name>
</gene>
<accession>F2UTH0</accession>
<dbReference type="GO" id="GO:0016020">
    <property type="term" value="C:membrane"/>
    <property type="evidence" value="ECO:0007669"/>
    <property type="project" value="UniProtKB-SubCell"/>
</dbReference>
<dbReference type="PANTHER" id="PTHR16950">
    <property type="entry name" value="ZINC TRANSPORTER SLC39A7 HISTIDINE-RICH MEMBRANE PROTEIN KE4"/>
    <property type="match status" value="1"/>
</dbReference>
<proteinExistence type="predicted"/>
<feature type="region of interest" description="Disordered" evidence="5">
    <location>
        <begin position="203"/>
        <end position="222"/>
    </location>
</feature>
<feature type="compositionally biased region" description="Low complexity" evidence="5">
    <location>
        <begin position="203"/>
        <end position="212"/>
    </location>
</feature>
<feature type="transmembrane region" description="Helical" evidence="6">
    <location>
        <begin position="299"/>
        <end position="318"/>
    </location>
</feature>
<evidence type="ECO:0000313" key="8">
    <source>
        <dbReference type="Proteomes" id="UP000007799"/>
    </source>
</evidence>
<dbReference type="GeneID" id="16068054"/>
<dbReference type="AlphaFoldDB" id="F2UTH0"/>
<feature type="transmembrane region" description="Helical" evidence="6">
    <location>
        <begin position="258"/>
        <end position="279"/>
    </location>
</feature>
<dbReference type="InParanoid" id="F2UTH0"/>
<dbReference type="GO" id="GO:0005385">
    <property type="term" value="F:zinc ion transmembrane transporter activity"/>
    <property type="evidence" value="ECO:0007669"/>
    <property type="project" value="TreeGrafter"/>
</dbReference>
<dbReference type="KEGG" id="sre:PTSG_13206"/>
<evidence type="ECO:0000256" key="4">
    <source>
        <dbReference type="ARBA" id="ARBA00023136"/>
    </source>
</evidence>
<name>F2UTH0_SALR5</name>
<sequence>MGGGDGDGCCCCSEQRKQSGRRTRRMRKEGRGVASAWTVVLIAGLSLLTVQTALGSGIHGRGSFDYDNDNNNNDERSPCTEKPPSMADVFESEQFAVAMFAAGCIGAVGVLPLLVLPFHVYKEHTAQSSLLLRFMLGASCGGLLANTCFHILPESFGMMDDQLLFGRLSPAGASMFIGIVSFFLLEKAAAAVEQLRHSTHTKAGTKAATMTKNSTKGGSAEKTRAGNAVNAVNAAVHRRAVFYLNIIVNGLDNVMHGAAISAAFCASFKGGFLYIALASLLPDLCDDDSSGLANSFRCLWLADLLSVLAGAAVVAFTLDAPMH</sequence>
<feature type="transmembrane region" description="Helical" evidence="6">
    <location>
        <begin position="164"/>
        <end position="185"/>
    </location>
</feature>
<feature type="transmembrane region" description="Helical" evidence="6">
    <location>
        <begin position="32"/>
        <end position="54"/>
    </location>
</feature>
<dbReference type="Proteomes" id="UP000007799">
    <property type="component" value="Unassembled WGS sequence"/>
</dbReference>
<evidence type="ECO:0000256" key="6">
    <source>
        <dbReference type="SAM" id="Phobius"/>
    </source>
</evidence>
<evidence type="ECO:0000256" key="5">
    <source>
        <dbReference type="SAM" id="MobiDB-lite"/>
    </source>
</evidence>